<feature type="compositionally biased region" description="Low complexity" evidence="1">
    <location>
        <begin position="1"/>
        <end position="10"/>
    </location>
</feature>
<reference evidence="2" key="1">
    <citation type="submission" date="2021-04" db="EMBL/GenBank/DDBJ databases">
        <authorList>
            <person name="Tunstrom K."/>
        </authorList>
    </citation>
    <scope>NUCLEOTIDE SEQUENCE</scope>
</reference>
<dbReference type="OrthoDB" id="7415342at2759"/>
<name>A0A8S3X827_PARAO</name>
<organism evidence="2 3">
    <name type="scientific">Parnassius apollo</name>
    <name type="common">Apollo butterfly</name>
    <name type="synonym">Papilio apollo</name>
    <dbReference type="NCBI Taxonomy" id="110799"/>
    <lineage>
        <taxon>Eukaryota</taxon>
        <taxon>Metazoa</taxon>
        <taxon>Ecdysozoa</taxon>
        <taxon>Arthropoda</taxon>
        <taxon>Hexapoda</taxon>
        <taxon>Insecta</taxon>
        <taxon>Pterygota</taxon>
        <taxon>Neoptera</taxon>
        <taxon>Endopterygota</taxon>
        <taxon>Lepidoptera</taxon>
        <taxon>Glossata</taxon>
        <taxon>Ditrysia</taxon>
        <taxon>Papilionoidea</taxon>
        <taxon>Papilionidae</taxon>
        <taxon>Parnassiinae</taxon>
        <taxon>Parnassini</taxon>
        <taxon>Parnassius</taxon>
        <taxon>Parnassius</taxon>
    </lineage>
</organism>
<sequence>MSLSSSLSSSPNTPLNALRNTLPSSEESPESPSILATNDTVENSAGQVAENVQGKFSENDPNNYNMCEGRKRRKKAEQAEWKRNINKKLRMEGKAYLILKKNGKVL</sequence>
<dbReference type="Proteomes" id="UP000691718">
    <property type="component" value="Unassembled WGS sequence"/>
</dbReference>
<feature type="region of interest" description="Disordered" evidence="1">
    <location>
        <begin position="1"/>
        <end position="36"/>
    </location>
</feature>
<proteinExistence type="predicted"/>
<protein>
    <submittedName>
        <fullName evidence="2">(apollo) hypothetical protein</fullName>
    </submittedName>
</protein>
<accession>A0A8S3X827</accession>
<keyword evidence="3" id="KW-1185">Reference proteome</keyword>
<evidence type="ECO:0000313" key="3">
    <source>
        <dbReference type="Proteomes" id="UP000691718"/>
    </source>
</evidence>
<evidence type="ECO:0000313" key="2">
    <source>
        <dbReference type="EMBL" id="CAG5006196.1"/>
    </source>
</evidence>
<dbReference type="EMBL" id="CAJQZP010000978">
    <property type="protein sequence ID" value="CAG5006196.1"/>
    <property type="molecule type" value="Genomic_DNA"/>
</dbReference>
<dbReference type="AlphaFoldDB" id="A0A8S3X827"/>
<evidence type="ECO:0000256" key="1">
    <source>
        <dbReference type="SAM" id="MobiDB-lite"/>
    </source>
</evidence>
<feature type="compositionally biased region" description="Polar residues" evidence="1">
    <location>
        <begin position="54"/>
        <end position="65"/>
    </location>
</feature>
<feature type="compositionally biased region" description="Low complexity" evidence="1">
    <location>
        <begin position="23"/>
        <end position="33"/>
    </location>
</feature>
<gene>
    <name evidence="2" type="ORF">PAPOLLO_LOCUS14722</name>
</gene>
<feature type="region of interest" description="Disordered" evidence="1">
    <location>
        <begin position="51"/>
        <end position="75"/>
    </location>
</feature>
<comment type="caution">
    <text evidence="2">The sequence shown here is derived from an EMBL/GenBank/DDBJ whole genome shotgun (WGS) entry which is preliminary data.</text>
</comment>
<feature type="compositionally biased region" description="Polar residues" evidence="1">
    <location>
        <begin position="11"/>
        <end position="22"/>
    </location>
</feature>